<evidence type="ECO:0000313" key="1">
    <source>
        <dbReference type="EMBL" id="PWY54489.1"/>
    </source>
</evidence>
<protein>
    <submittedName>
        <fullName evidence="1">Uncharacterized protein</fullName>
    </submittedName>
</protein>
<gene>
    <name evidence="1" type="ORF">DGG96_16775</name>
</gene>
<dbReference type="EMBL" id="QHJG01000033">
    <property type="protein sequence ID" value="PWY54489.1"/>
    <property type="molecule type" value="Genomic_DNA"/>
</dbReference>
<reference evidence="1 2" key="1">
    <citation type="submission" date="2018-05" db="EMBL/GenBank/DDBJ databases">
        <title>Legionella qingyii sp.nov., whole genome shotgun sequence.</title>
        <authorList>
            <person name="Wu H."/>
            <person name="Zhu Q."/>
            <person name="Hu C."/>
        </authorList>
    </citation>
    <scope>NUCLEOTIDE SEQUENCE [LARGE SCALE GENOMIC DNA]</scope>
    <source>
        <strain evidence="1 2">HEB18</strain>
    </source>
</reference>
<name>A0A317TZH5_9GAMM</name>
<proteinExistence type="predicted"/>
<sequence>MKQLGFYKPNSRKDGLKKLVKNVKKVVRKIKTNDVRGEEEVSGAAEVMERSVVRKEHRSPSGLLVQRPIYFGDEEN</sequence>
<evidence type="ECO:0000313" key="2">
    <source>
        <dbReference type="Proteomes" id="UP000247152"/>
    </source>
</evidence>
<dbReference type="AlphaFoldDB" id="A0A317TZH5"/>
<comment type="caution">
    <text evidence="1">The sequence shown here is derived from an EMBL/GenBank/DDBJ whole genome shotgun (WGS) entry which is preliminary data.</text>
</comment>
<dbReference type="Proteomes" id="UP000247152">
    <property type="component" value="Unassembled WGS sequence"/>
</dbReference>
<accession>A0A317TZH5</accession>
<organism evidence="1 2">
    <name type="scientific">Legionella qingyii</name>
    <dbReference type="NCBI Taxonomy" id="2184757"/>
    <lineage>
        <taxon>Bacteria</taxon>
        <taxon>Pseudomonadati</taxon>
        <taxon>Pseudomonadota</taxon>
        <taxon>Gammaproteobacteria</taxon>
        <taxon>Legionellales</taxon>
        <taxon>Legionellaceae</taxon>
        <taxon>Legionella</taxon>
    </lineage>
</organism>